<feature type="region of interest" description="Disordered" evidence="1">
    <location>
        <begin position="12"/>
        <end position="31"/>
    </location>
</feature>
<name>A0A7W9SSA1_ARMRO</name>
<evidence type="ECO:0000313" key="2">
    <source>
        <dbReference type="EMBL" id="MBB6051920.1"/>
    </source>
</evidence>
<comment type="caution">
    <text evidence="2">The sequence shown here is derived from an EMBL/GenBank/DDBJ whole genome shotgun (WGS) entry which is preliminary data.</text>
</comment>
<evidence type="ECO:0000256" key="1">
    <source>
        <dbReference type="SAM" id="MobiDB-lite"/>
    </source>
</evidence>
<keyword evidence="2" id="KW-0255">Endonuclease</keyword>
<gene>
    <name evidence="2" type="ORF">HNQ39_003730</name>
</gene>
<evidence type="ECO:0000313" key="3">
    <source>
        <dbReference type="Proteomes" id="UP000520814"/>
    </source>
</evidence>
<proteinExistence type="predicted"/>
<dbReference type="RefSeq" id="WP_184199880.1">
    <property type="nucleotide sequence ID" value="NZ_JACHGW010000003.1"/>
</dbReference>
<dbReference type="AlphaFoldDB" id="A0A7W9SSA1"/>
<dbReference type="GO" id="GO:0004519">
    <property type="term" value="F:endonuclease activity"/>
    <property type="evidence" value="ECO:0007669"/>
    <property type="project" value="UniProtKB-KW"/>
</dbReference>
<dbReference type="Proteomes" id="UP000520814">
    <property type="component" value="Unassembled WGS sequence"/>
</dbReference>
<sequence length="126" mass="14388">MKWLTNLFRRAEPAPLPAPQAPPQKPAPTPEMQRTLVLTQRAWVDEQLSLRSIDDLLAINGIQAAHLRSLRSAGIETLLQANQCKDLPLMAATGDWVRDWLRRQVSSLERDYLKYRKELESESLVS</sequence>
<accession>A0A7W9SSA1</accession>
<reference evidence="2 3" key="1">
    <citation type="submission" date="2020-08" db="EMBL/GenBank/DDBJ databases">
        <title>Genomic Encyclopedia of Type Strains, Phase IV (KMG-IV): sequencing the most valuable type-strain genomes for metagenomic binning, comparative biology and taxonomic classification.</title>
        <authorList>
            <person name="Goeker M."/>
        </authorList>
    </citation>
    <scope>NUCLEOTIDE SEQUENCE [LARGE SCALE GENOMIC DNA]</scope>
    <source>
        <strain evidence="2 3">DSM 23562</strain>
    </source>
</reference>
<feature type="compositionally biased region" description="Pro residues" evidence="1">
    <location>
        <begin position="14"/>
        <end position="29"/>
    </location>
</feature>
<keyword evidence="2" id="KW-0540">Nuclease</keyword>
<keyword evidence="2" id="KW-0378">Hydrolase</keyword>
<dbReference type="EMBL" id="JACHGW010000003">
    <property type="protein sequence ID" value="MBB6051920.1"/>
    <property type="molecule type" value="Genomic_DNA"/>
</dbReference>
<protein>
    <submittedName>
        <fullName evidence="2">Putative flap endonuclease-1-like 5' DNA nuclease</fullName>
    </submittedName>
</protein>
<organism evidence="2 3">
    <name type="scientific">Armatimonas rosea</name>
    <dbReference type="NCBI Taxonomy" id="685828"/>
    <lineage>
        <taxon>Bacteria</taxon>
        <taxon>Bacillati</taxon>
        <taxon>Armatimonadota</taxon>
        <taxon>Armatimonadia</taxon>
        <taxon>Armatimonadales</taxon>
        <taxon>Armatimonadaceae</taxon>
        <taxon>Armatimonas</taxon>
    </lineage>
</organism>
<keyword evidence="3" id="KW-1185">Reference proteome</keyword>